<gene>
    <name evidence="3" type="ORF">SYK_23230</name>
</gene>
<evidence type="ECO:0000313" key="4">
    <source>
        <dbReference type="Proteomes" id="UP001317742"/>
    </source>
</evidence>
<evidence type="ECO:0000259" key="2">
    <source>
        <dbReference type="Pfam" id="PF25023"/>
    </source>
</evidence>
<reference evidence="3 4" key="1">
    <citation type="submission" date="2022-08" db="EMBL/GenBank/DDBJ databases">
        <title>Genome Sequence of the sulphate-reducing bacterium, Pseudodesulfovibrio sp. SYK.</title>
        <authorList>
            <person name="Kondo R."/>
            <person name="Kataoka T."/>
        </authorList>
    </citation>
    <scope>NUCLEOTIDE SEQUENCE [LARGE SCALE GENOMIC DNA]</scope>
    <source>
        <strain evidence="3 4">SYK</strain>
    </source>
</reference>
<dbReference type="InterPro" id="IPR050708">
    <property type="entry name" value="T6SS_VgrG/RHS"/>
</dbReference>
<dbReference type="InterPro" id="IPR022385">
    <property type="entry name" value="Rhs_assc_core"/>
</dbReference>
<dbReference type="InterPro" id="IPR056823">
    <property type="entry name" value="TEN-like_YD-shell"/>
</dbReference>
<dbReference type="EMBL" id="AP026709">
    <property type="protein sequence ID" value="BDQ37963.1"/>
    <property type="molecule type" value="Genomic_DNA"/>
</dbReference>
<proteinExistence type="predicted"/>
<keyword evidence="4" id="KW-1185">Reference proteome</keyword>
<dbReference type="PANTHER" id="PTHR32305">
    <property type="match status" value="1"/>
</dbReference>
<organism evidence="3 4">
    <name type="scientific">Pseudodesulfovibrio nedwellii</name>
    <dbReference type="NCBI Taxonomy" id="2973072"/>
    <lineage>
        <taxon>Bacteria</taxon>
        <taxon>Pseudomonadati</taxon>
        <taxon>Thermodesulfobacteriota</taxon>
        <taxon>Desulfovibrionia</taxon>
        <taxon>Desulfovibrionales</taxon>
        <taxon>Desulfovibrionaceae</taxon>
    </lineage>
</organism>
<protein>
    <recommendedName>
        <fullName evidence="2">Teneurin-like YD-shell domain-containing protein</fullName>
    </recommendedName>
</protein>
<sequence>MIPYSYSLKHDQNGRIMEKTETVSGKAVVWKYSYDKKGRLQEAHLDGRLICQCHYDKEGRRMRDYLPTTAGANYRDYTYTMENRLLRAGNNSYTHDDSGFRSIWSHGGTYYLYKYSHDYRLLRMEVEDQNRVFTYRHDDNGQRIAKYCNGQLVEAYAWLDFVRLVGFHDGQHGYEFAYQDETRTPYAMRRDDGVIAYLFYDQVGSLRVVADLESNVIQEILYDPFGGIIEDTQPDLHIPIGYARGLHDRDLGFVRFGWRDYDANTSRWTAPYPIGDKGGDSDWYGYCLDDPMNSVDPLGLILCKVSLTLAANILAFMKGSPYWHMANVDYQMASAKVPCMG</sequence>
<dbReference type="Gene3D" id="2.180.10.10">
    <property type="entry name" value="RHS repeat-associated core"/>
    <property type="match status" value="1"/>
</dbReference>
<dbReference type="Proteomes" id="UP001317742">
    <property type="component" value="Chromosome"/>
</dbReference>
<accession>A0ABM8B313</accession>
<dbReference type="NCBIfam" id="TIGR03696">
    <property type="entry name" value="Rhs_assc_core"/>
    <property type="match status" value="1"/>
</dbReference>
<dbReference type="PANTHER" id="PTHR32305:SF15">
    <property type="entry name" value="PROTEIN RHSA-RELATED"/>
    <property type="match status" value="1"/>
</dbReference>
<dbReference type="Pfam" id="PF25023">
    <property type="entry name" value="TEN_YD-shell"/>
    <property type="match status" value="1"/>
</dbReference>
<evidence type="ECO:0000256" key="1">
    <source>
        <dbReference type="ARBA" id="ARBA00022737"/>
    </source>
</evidence>
<name>A0ABM8B313_9BACT</name>
<feature type="domain" description="Teneurin-like YD-shell" evidence="2">
    <location>
        <begin position="4"/>
        <end position="271"/>
    </location>
</feature>
<dbReference type="RefSeq" id="WP_281760473.1">
    <property type="nucleotide sequence ID" value="NZ_AP026709.1"/>
</dbReference>
<keyword evidence="1" id="KW-0677">Repeat</keyword>
<evidence type="ECO:0000313" key="3">
    <source>
        <dbReference type="EMBL" id="BDQ37963.1"/>
    </source>
</evidence>